<keyword evidence="1" id="KW-0472">Membrane</keyword>
<accession>A0ABS4GVV4</accession>
<comment type="caution">
    <text evidence="2">The sequence shown here is derived from an EMBL/GenBank/DDBJ whole genome shotgun (WGS) entry which is preliminary data.</text>
</comment>
<dbReference type="EMBL" id="JAGGKT010000020">
    <property type="protein sequence ID" value="MBP1934394.1"/>
    <property type="molecule type" value="Genomic_DNA"/>
</dbReference>
<name>A0ABS4GVV4_9BACL</name>
<evidence type="ECO:0000313" key="3">
    <source>
        <dbReference type="Proteomes" id="UP001519343"/>
    </source>
</evidence>
<sequence length="177" mass="19205">MDSASVSPFALVSVRIITGFGLSFPSALFSVRIIHGFGLSFTLCPGFSPNHARFRTQFLPLPCSQSESCSVSDSVLPSALVSVRIIPGFGLSFSLYPVLSPNHARFRTEFLPLPGSQSESYTVSDSVSPSTLFSVRIMLGFGLSFSLYLGFSPNHARFRTQFLPLACFQSESATVFL</sequence>
<evidence type="ECO:0000313" key="2">
    <source>
        <dbReference type="EMBL" id="MBP1934394.1"/>
    </source>
</evidence>
<evidence type="ECO:0000256" key="1">
    <source>
        <dbReference type="SAM" id="Phobius"/>
    </source>
</evidence>
<dbReference type="Proteomes" id="UP001519343">
    <property type="component" value="Unassembled WGS sequence"/>
</dbReference>
<proteinExistence type="predicted"/>
<feature type="transmembrane region" description="Helical" evidence="1">
    <location>
        <begin position="133"/>
        <end position="151"/>
    </location>
</feature>
<protein>
    <submittedName>
        <fullName evidence="2">Uncharacterized protein</fullName>
    </submittedName>
</protein>
<keyword evidence="3" id="KW-1185">Reference proteome</keyword>
<keyword evidence="1" id="KW-1133">Transmembrane helix</keyword>
<keyword evidence="1" id="KW-0812">Transmembrane</keyword>
<gene>
    <name evidence="2" type="ORF">J2Z37_004414</name>
</gene>
<feature type="transmembrane region" description="Helical" evidence="1">
    <location>
        <begin position="12"/>
        <end position="31"/>
    </location>
</feature>
<reference evidence="2 3" key="1">
    <citation type="submission" date="2021-03" db="EMBL/GenBank/DDBJ databases">
        <title>Genomic Encyclopedia of Type Strains, Phase IV (KMG-IV): sequencing the most valuable type-strain genomes for metagenomic binning, comparative biology and taxonomic classification.</title>
        <authorList>
            <person name="Goeker M."/>
        </authorList>
    </citation>
    <scope>NUCLEOTIDE SEQUENCE [LARGE SCALE GENOMIC DNA]</scope>
    <source>
        <strain evidence="2 3">DSM 24738</strain>
    </source>
</reference>
<organism evidence="2 3">
    <name type="scientific">Ammoniphilus resinae</name>
    <dbReference type="NCBI Taxonomy" id="861532"/>
    <lineage>
        <taxon>Bacteria</taxon>
        <taxon>Bacillati</taxon>
        <taxon>Bacillota</taxon>
        <taxon>Bacilli</taxon>
        <taxon>Bacillales</taxon>
        <taxon>Paenibacillaceae</taxon>
        <taxon>Aneurinibacillus group</taxon>
        <taxon>Ammoniphilus</taxon>
    </lineage>
</organism>